<dbReference type="STRING" id="1300349.I603_2128"/>
<comment type="caution">
    <text evidence="1">The sequence shown here is derived from an EMBL/GenBank/DDBJ whole genome shotgun (WGS) entry which is preliminary data.</text>
</comment>
<dbReference type="Proteomes" id="UP000092484">
    <property type="component" value="Unassembled WGS sequence"/>
</dbReference>
<organism evidence="1 2">
    <name type="scientific">Erythrobacter dokdonensis DSW-74</name>
    <dbReference type="NCBI Taxonomy" id="1300349"/>
    <lineage>
        <taxon>Bacteria</taxon>
        <taxon>Pseudomonadati</taxon>
        <taxon>Pseudomonadota</taxon>
        <taxon>Alphaproteobacteria</taxon>
        <taxon>Sphingomonadales</taxon>
        <taxon>Erythrobacteraceae</taxon>
        <taxon>Erythrobacter/Porphyrobacter group</taxon>
        <taxon>Erythrobacter</taxon>
    </lineage>
</organism>
<protein>
    <submittedName>
        <fullName evidence="1">Uncharacterized protein</fullName>
    </submittedName>
</protein>
<evidence type="ECO:0000313" key="2">
    <source>
        <dbReference type="Proteomes" id="UP000092484"/>
    </source>
</evidence>
<proteinExistence type="predicted"/>
<evidence type="ECO:0000313" key="1">
    <source>
        <dbReference type="EMBL" id="OBV10526.1"/>
    </source>
</evidence>
<accession>A0A1A7BFK5</accession>
<sequence>MKGLHLNLKYILAAIGVLIGGLSHEPAQSRDNDQAPGWYYLWAQCPQEPSTSEERFLCDEGLEGEQAQALAISNAFRVDGNDTAQRELFAAEVARRFGFEAEVREVGPFAGFRAVDAEIVRTLKASRRIHKGLLAVTPVALEPERLADEPNDEERRTQPALLPPVMESFKGGNATLWRDDASRTCGLRLPDGTEVTPAYVTDLWGENGEGCPARLVEGWDIFRFDVPRSGMICGDTGVCTELYDGEGHWIGVVEETPHPLFSIDLFQNWGIIATGMWNYRLYSIPERRFLFESWPGPVLDEKSRVIITGTAIIEDRLAVTIDREYRDAKPDMGVFWLDTMTFEVFDDQAQERRRRVNADGSHDDGE</sequence>
<dbReference type="EMBL" id="LZYB01000005">
    <property type="protein sequence ID" value="OBV10526.1"/>
    <property type="molecule type" value="Genomic_DNA"/>
</dbReference>
<dbReference type="RefSeq" id="WP_068864844.1">
    <property type="nucleotide sequence ID" value="NZ_LZYB01000005.1"/>
</dbReference>
<reference evidence="1 2" key="1">
    <citation type="submission" date="2016-06" db="EMBL/GenBank/DDBJ databases">
        <title>Genome sequence of Porphyrobacter dokdonensis DSW-74.</title>
        <authorList>
            <person name="Kim J.F."/>
            <person name="Song J.Y."/>
        </authorList>
    </citation>
    <scope>NUCLEOTIDE SEQUENCE [LARGE SCALE GENOMIC DNA]</scope>
    <source>
        <strain evidence="1 2">DSW-74</strain>
    </source>
</reference>
<keyword evidence="2" id="KW-1185">Reference proteome</keyword>
<gene>
    <name evidence="1" type="ORF">I603_2128</name>
</gene>
<name>A0A1A7BFK5_9SPHN</name>
<dbReference type="AlphaFoldDB" id="A0A1A7BFK5"/>